<keyword evidence="8" id="KW-1185">Reference proteome</keyword>
<dbReference type="GO" id="GO:0032977">
    <property type="term" value="F:membrane insertase activity"/>
    <property type="evidence" value="ECO:0007669"/>
    <property type="project" value="InterPro"/>
</dbReference>
<dbReference type="PANTHER" id="PTHR12428">
    <property type="entry name" value="OXA1"/>
    <property type="match status" value="1"/>
</dbReference>
<sequence length="383" mass="42114">MSSIRSLHLLRVTRPSLSSHPFNHTQYIVHRGHRSYYHWQTSLGAAIEGTQNLIVETHTISGLPWFLTIPLVAFAVGAVFRLPFQVYTQRILRRRTESGPLLQAWNARLQDDVAREGVARSQVMSEVQKRQDRVLRRIYRKLGLQEWRLYSGVASFPVWLLAIDGVRRLCGGPRGLIGSLIAGPAGGHTTDSATLPPAAGDIVDAVADPATLSSVAETARTAAAAAVVDPSLRIEGCLWFTDLTVADPYHVLPLLLSATLVYNLLPKSGEQFSDRLRVAMGRRPRSVQAQTLSGADHRIRLGERAKATFYVSMVGLAAVIGPATLDLPAALHLYWLASSATSAGFARGLKAFMPVQSKLRERCTGVEFSIIRPWRRVLGKEET</sequence>
<reference evidence="8" key="1">
    <citation type="submission" date="2019-06" db="EMBL/GenBank/DDBJ databases">
        <title>Draft genome sequence of the griseofulvin-producing fungus Xylaria cubensis strain G536.</title>
        <authorList>
            <person name="Mead M.E."/>
            <person name="Raja H.A."/>
            <person name="Steenwyk J.L."/>
            <person name="Knowles S.L."/>
            <person name="Oberlies N.H."/>
            <person name="Rokas A."/>
        </authorList>
    </citation>
    <scope>NUCLEOTIDE SEQUENCE [LARGE SCALE GENOMIC DNA]</scope>
    <source>
        <strain evidence="8">G536</strain>
    </source>
</reference>
<keyword evidence="4 6" id="KW-1133">Transmembrane helix</keyword>
<evidence type="ECO:0000256" key="3">
    <source>
        <dbReference type="ARBA" id="ARBA00022692"/>
    </source>
</evidence>
<dbReference type="OrthoDB" id="2148490at2759"/>
<evidence type="ECO:0000256" key="5">
    <source>
        <dbReference type="ARBA" id="ARBA00023136"/>
    </source>
</evidence>
<comment type="similarity">
    <text evidence="2">Belongs to the OXA1/ALB3/YidC family.</text>
</comment>
<feature type="transmembrane region" description="Helical" evidence="6">
    <location>
        <begin position="307"/>
        <end position="325"/>
    </location>
</feature>
<evidence type="ECO:0000256" key="1">
    <source>
        <dbReference type="ARBA" id="ARBA00004141"/>
    </source>
</evidence>
<accession>A0A553HN02</accession>
<dbReference type="PANTHER" id="PTHR12428:SF65">
    <property type="entry name" value="CYTOCHROME C OXIDASE ASSEMBLY PROTEIN COX18, MITOCHONDRIAL"/>
    <property type="match status" value="1"/>
</dbReference>
<dbReference type="InterPro" id="IPR001708">
    <property type="entry name" value="YidC/ALB3/OXA1/COX18"/>
</dbReference>
<comment type="caution">
    <text evidence="7">The sequence shown here is derived from an EMBL/GenBank/DDBJ whole genome shotgun (WGS) entry which is preliminary data.</text>
</comment>
<gene>
    <name evidence="7" type="ORF">FHL15_009860</name>
</gene>
<evidence type="ECO:0000256" key="2">
    <source>
        <dbReference type="ARBA" id="ARBA00009877"/>
    </source>
</evidence>
<dbReference type="GO" id="GO:0033617">
    <property type="term" value="P:mitochondrial respiratory chain complex IV assembly"/>
    <property type="evidence" value="ECO:0007669"/>
    <property type="project" value="TreeGrafter"/>
</dbReference>
<evidence type="ECO:0000313" key="8">
    <source>
        <dbReference type="Proteomes" id="UP000319160"/>
    </source>
</evidence>
<dbReference type="EMBL" id="VFLP01000070">
    <property type="protein sequence ID" value="TRX89287.1"/>
    <property type="molecule type" value="Genomic_DNA"/>
</dbReference>
<dbReference type="STRING" id="2512241.A0A553HN02"/>
<organism evidence="7 8">
    <name type="scientific">Xylaria flabelliformis</name>
    <dbReference type="NCBI Taxonomy" id="2512241"/>
    <lineage>
        <taxon>Eukaryota</taxon>
        <taxon>Fungi</taxon>
        <taxon>Dikarya</taxon>
        <taxon>Ascomycota</taxon>
        <taxon>Pezizomycotina</taxon>
        <taxon>Sordariomycetes</taxon>
        <taxon>Xylariomycetidae</taxon>
        <taxon>Xylariales</taxon>
        <taxon>Xylariaceae</taxon>
        <taxon>Xylaria</taxon>
    </lineage>
</organism>
<comment type="subcellular location">
    <subcellularLocation>
        <location evidence="1">Membrane</location>
        <topology evidence="1">Multi-pass membrane protein</topology>
    </subcellularLocation>
</comment>
<dbReference type="AlphaFoldDB" id="A0A553HN02"/>
<dbReference type="Proteomes" id="UP000319160">
    <property type="component" value="Unassembled WGS sequence"/>
</dbReference>
<proteinExistence type="inferred from homology"/>
<evidence type="ECO:0000313" key="7">
    <source>
        <dbReference type="EMBL" id="TRX89287.1"/>
    </source>
</evidence>
<keyword evidence="3 6" id="KW-0812">Transmembrane</keyword>
<protein>
    <submittedName>
        <fullName evidence="7">Uncharacterized protein</fullName>
    </submittedName>
</protein>
<dbReference type="GO" id="GO:0005743">
    <property type="term" value="C:mitochondrial inner membrane"/>
    <property type="evidence" value="ECO:0007669"/>
    <property type="project" value="TreeGrafter"/>
</dbReference>
<keyword evidence="5 6" id="KW-0472">Membrane</keyword>
<evidence type="ECO:0000256" key="6">
    <source>
        <dbReference type="SAM" id="Phobius"/>
    </source>
</evidence>
<feature type="transmembrane region" description="Helical" evidence="6">
    <location>
        <begin position="63"/>
        <end position="84"/>
    </location>
</feature>
<dbReference type="GO" id="GO:0032979">
    <property type="term" value="P:protein insertion into mitochondrial inner membrane from matrix"/>
    <property type="evidence" value="ECO:0007669"/>
    <property type="project" value="TreeGrafter"/>
</dbReference>
<evidence type="ECO:0000256" key="4">
    <source>
        <dbReference type="ARBA" id="ARBA00022989"/>
    </source>
</evidence>
<name>A0A553HN02_9PEZI</name>